<sequence>MIGKPIQLKHFIDLDLDIAGWYAWGHHSAEDFLAVVVEQDFSHPFYLQDVKQGWANVAGSHFEFVTQPLPGFQAITVLEHVI</sequence>
<dbReference type="EMBL" id="CP053587">
    <property type="protein sequence ID" value="WNZ27016.1"/>
    <property type="molecule type" value="Genomic_DNA"/>
</dbReference>
<dbReference type="RefSeq" id="WP_316436610.1">
    <property type="nucleotide sequence ID" value="NZ_CP053587.1"/>
</dbReference>
<reference evidence="1" key="1">
    <citation type="submission" date="2020-05" db="EMBL/GenBank/DDBJ databases">
        <authorList>
            <person name="Zhu T."/>
            <person name="Keshari N."/>
            <person name="Lu X."/>
        </authorList>
    </citation>
    <scope>NUCLEOTIDE SEQUENCE</scope>
    <source>
        <strain evidence="1">NK1-12</strain>
    </source>
</reference>
<protein>
    <submittedName>
        <fullName evidence="1">Uncharacterized protein</fullName>
    </submittedName>
</protein>
<accession>A0AA97AL42</accession>
<dbReference type="AlphaFoldDB" id="A0AA97AL42"/>
<proteinExistence type="predicted"/>
<evidence type="ECO:0000313" key="1">
    <source>
        <dbReference type="EMBL" id="WNZ27016.1"/>
    </source>
</evidence>
<gene>
    <name evidence="1" type="ORF">HJG54_29295</name>
</gene>
<name>A0AA97AL42_9CYAN</name>
<organism evidence="1">
    <name type="scientific">Leptolyngbya sp. NK1-12</name>
    <dbReference type="NCBI Taxonomy" id="2547451"/>
    <lineage>
        <taxon>Bacteria</taxon>
        <taxon>Bacillati</taxon>
        <taxon>Cyanobacteriota</taxon>
        <taxon>Cyanophyceae</taxon>
        <taxon>Leptolyngbyales</taxon>
        <taxon>Leptolyngbyaceae</taxon>
        <taxon>Leptolyngbya group</taxon>
        <taxon>Leptolyngbya</taxon>
    </lineage>
</organism>